<gene>
    <name evidence="2" type="ORF">E5288_WYG018505</name>
</gene>
<sequence>MAAPTAVVELPHRTPGSGSQSPSGRRVLPLPPSGLRQRGGDAPAAAPLKAAALRPRVRPRLGAPAAARRELSWTPLILRDEGGGCGATGPQPGPVRPHGAAGSASASFSLPQLCPPRYVLSRPYPEPCRSLGLLKIPFMPNGYVDHSSAAKQGLIIPPTLREKALGSTLECPYTLVFILLFHDFAEIVSKFHSYFSEMGMPGINLGLNMSKPDVVSLLEQGKEPWLGNGDVSRELFPASKSNGEIKEFSPKNVIFEDDSSQYLIMERFLSQGSEYSSFKEGWKCEGDTEMLQGNQGCIRQVTASHQEALSQHVNEISGRLSISKPNVVSLLEQGRMKNDGKNGNRPMLSSNLFDKETIVTYSVTISIHVKG</sequence>
<dbReference type="AlphaFoldDB" id="A0A6B0RV59"/>
<evidence type="ECO:0000256" key="1">
    <source>
        <dbReference type="SAM" id="MobiDB-lite"/>
    </source>
</evidence>
<keyword evidence="3" id="KW-1185">Reference proteome</keyword>
<name>A0A6B0RV59_9CETA</name>
<reference evidence="2" key="1">
    <citation type="submission" date="2019-10" db="EMBL/GenBank/DDBJ databases">
        <title>The sequence and de novo assembly of the wild yak genome.</title>
        <authorList>
            <person name="Liu Y."/>
        </authorList>
    </citation>
    <scope>NUCLEOTIDE SEQUENCE [LARGE SCALE GENOMIC DNA]</scope>
    <source>
        <strain evidence="2">WY2019</strain>
    </source>
</reference>
<evidence type="ECO:0000313" key="2">
    <source>
        <dbReference type="EMBL" id="MXQ93979.1"/>
    </source>
</evidence>
<accession>A0A6B0RV59</accession>
<feature type="region of interest" description="Disordered" evidence="1">
    <location>
        <begin position="1"/>
        <end position="45"/>
    </location>
</feature>
<protein>
    <recommendedName>
        <fullName evidence="4">KRAB domain-containing protein</fullName>
    </recommendedName>
</protein>
<evidence type="ECO:0008006" key="4">
    <source>
        <dbReference type="Google" id="ProtNLM"/>
    </source>
</evidence>
<feature type="region of interest" description="Disordered" evidence="1">
    <location>
        <begin position="82"/>
        <end position="102"/>
    </location>
</feature>
<feature type="compositionally biased region" description="Low complexity" evidence="1">
    <location>
        <begin position="15"/>
        <end position="24"/>
    </location>
</feature>
<proteinExistence type="predicted"/>
<dbReference type="Proteomes" id="UP000322234">
    <property type="component" value="Unassembled WGS sequence"/>
</dbReference>
<comment type="caution">
    <text evidence="2">The sequence shown here is derived from an EMBL/GenBank/DDBJ whole genome shotgun (WGS) entry which is preliminary data.</text>
</comment>
<evidence type="ECO:0000313" key="3">
    <source>
        <dbReference type="Proteomes" id="UP000322234"/>
    </source>
</evidence>
<organism evidence="2 3">
    <name type="scientific">Bos mutus</name>
    <name type="common">wild yak</name>
    <dbReference type="NCBI Taxonomy" id="72004"/>
    <lineage>
        <taxon>Eukaryota</taxon>
        <taxon>Metazoa</taxon>
        <taxon>Chordata</taxon>
        <taxon>Craniata</taxon>
        <taxon>Vertebrata</taxon>
        <taxon>Euteleostomi</taxon>
        <taxon>Mammalia</taxon>
        <taxon>Eutheria</taxon>
        <taxon>Laurasiatheria</taxon>
        <taxon>Artiodactyla</taxon>
        <taxon>Ruminantia</taxon>
        <taxon>Pecora</taxon>
        <taxon>Bovidae</taxon>
        <taxon>Bovinae</taxon>
        <taxon>Bos</taxon>
    </lineage>
</organism>
<dbReference type="EMBL" id="VBQZ03000103">
    <property type="protein sequence ID" value="MXQ93979.1"/>
    <property type="molecule type" value="Genomic_DNA"/>
</dbReference>